<accession>A0ABT0JWA4</accession>
<feature type="domain" description="Leucine-binding protein" evidence="3">
    <location>
        <begin position="8"/>
        <end position="329"/>
    </location>
</feature>
<keyword evidence="5" id="KW-1185">Reference proteome</keyword>
<comment type="caution">
    <text evidence="4">The sequence shown here is derived from an EMBL/GenBank/DDBJ whole genome shotgun (WGS) entry which is preliminary data.</text>
</comment>
<reference evidence="4 5" key="1">
    <citation type="submission" date="2022-04" db="EMBL/GenBank/DDBJ databases">
        <title>Genome diversity in the genus Frankia.</title>
        <authorList>
            <person name="Carlos-Shanley C."/>
            <person name="Hahn D."/>
        </authorList>
    </citation>
    <scope>NUCLEOTIDE SEQUENCE [LARGE SCALE GENOMIC DNA]</scope>
    <source>
        <strain evidence="4 5">Ag45/Mut15</strain>
    </source>
</reference>
<proteinExistence type="inferred from homology"/>
<evidence type="ECO:0000256" key="2">
    <source>
        <dbReference type="ARBA" id="ARBA00022729"/>
    </source>
</evidence>
<dbReference type="Gene3D" id="3.40.50.2300">
    <property type="match status" value="2"/>
</dbReference>
<dbReference type="InterPro" id="IPR028081">
    <property type="entry name" value="Leu-bd"/>
</dbReference>
<dbReference type="Proteomes" id="UP001201873">
    <property type="component" value="Unassembled WGS sequence"/>
</dbReference>
<protein>
    <submittedName>
        <fullName evidence="4">ABC transporter substrate-binding protein</fullName>
    </submittedName>
</protein>
<evidence type="ECO:0000313" key="4">
    <source>
        <dbReference type="EMBL" id="MCK9875835.1"/>
    </source>
</evidence>
<comment type="similarity">
    <text evidence="1">Belongs to the leucine-binding protein family.</text>
</comment>
<evidence type="ECO:0000256" key="1">
    <source>
        <dbReference type="ARBA" id="ARBA00010062"/>
    </source>
</evidence>
<dbReference type="InterPro" id="IPR028082">
    <property type="entry name" value="Peripla_BP_I"/>
</dbReference>
<dbReference type="InterPro" id="IPR051010">
    <property type="entry name" value="BCAA_transport"/>
</dbReference>
<evidence type="ECO:0000259" key="3">
    <source>
        <dbReference type="Pfam" id="PF13458"/>
    </source>
</evidence>
<dbReference type="PANTHER" id="PTHR30483:SF38">
    <property type="entry name" value="BLR7848 PROTEIN"/>
    <property type="match status" value="1"/>
</dbReference>
<name>A0ABT0JWA4_9ACTN</name>
<keyword evidence="2" id="KW-0732">Signal</keyword>
<dbReference type="PANTHER" id="PTHR30483">
    <property type="entry name" value="LEUCINE-SPECIFIC-BINDING PROTEIN"/>
    <property type="match status" value="1"/>
</dbReference>
<gene>
    <name evidence="4" type="ORF">MXD59_08620</name>
</gene>
<dbReference type="Pfam" id="PF13458">
    <property type="entry name" value="Peripla_BP_6"/>
    <property type="match status" value="1"/>
</dbReference>
<evidence type="ECO:0000313" key="5">
    <source>
        <dbReference type="Proteomes" id="UP001201873"/>
    </source>
</evidence>
<organism evidence="4 5">
    <name type="scientific">Frankia umida</name>
    <dbReference type="NCBI Taxonomy" id="573489"/>
    <lineage>
        <taxon>Bacteria</taxon>
        <taxon>Bacillati</taxon>
        <taxon>Actinomycetota</taxon>
        <taxon>Actinomycetes</taxon>
        <taxon>Frankiales</taxon>
        <taxon>Frankiaceae</taxon>
        <taxon>Frankia</taxon>
    </lineage>
</organism>
<dbReference type="SUPFAM" id="SSF53822">
    <property type="entry name" value="Periplasmic binding protein-like I"/>
    <property type="match status" value="1"/>
</dbReference>
<dbReference type="RefSeq" id="WP_248824223.1">
    <property type="nucleotide sequence ID" value="NZ_JALKFT010000006.1"/>
</dbReference>
<dbReference type="EMBL" id="JALKFT010000006">
    <property type="protein sequence ID" value="MCK9875835.1"/>
    <property type="molecule type" value="Genomic_DNA"/>
</dbReference>
<sequence length="371" mass="38198">MARASGAPVKIGLISDGKGPSADTSIELRAAAATVRFLNEHRSGIGGRPIQLLTCETANDPNKGTDCANQVIEQKAVAVVVGASAVSQQIWTPLHAAKVPVLLFSTALPEQLQDAQSTFALSDPTGVTISGILPLAAKAKTRNLTGVIIDVPPALAQFKGTGAAALTKAGISFKVIPVPLGTADMTPQLQSLSGSAPGVIEIVGNDGFCISAFNALRTSGFTGPFFVNSQCITDATRKAVPAETLERVTMNASAPVGVDNPSTRLYKAVVAAYGKNVKIDDSSGMNMFAELNAFQVALADIKGEVTPATVISTFKSMPEKEIPGSGGLRFRCSGKAYPATPAVCSRGGLTAQLDGEGQPASYQIVGYSPIP</sequence>